<feature type="domain" description="SAM" evidence="10">
    <location>
        <begin position="586"/>
        <end position="651"/>
    </location>
</feature>
<dbReference type="InterPro" id="IPR013761">
    <property type="entry name" value="SAM/pointed_sf"/>
</dbReference>
<feature type="compositionally biased region" description="Low complexity" evidence="9">
    <location>
        <begin position="1014"/>
        <end position="1028"/>
    </location>
</feature>
<feature type="region of interest" description="Disordered" evidence="9">
    <location>
        <begin position="367"/>
        <end position="414"/>
    </location>
</feature>
<feature type="compositionally biased region" description="Polar residues" evidence="9">
    <location>
        <begin position="830"/>
        <end position="858"/>
    </location>
</feature>
<dbReference type="InterPro" id="IPR001660">
    <property type="entry name" value="SAM"/>
</dbReference>
<dbReference type="Pfam" id="PF07647">
    <property type="entry name" value="SAM_2"/>
    <property type="match status" value="1"/>
</dbReference>
<sequence>MPSLPEKFTAALLTSPNQPLTITQIPLPVPAPNELLIKVHACGVCHSDHDIAAGHFGPLSIKRVGHEIVGTVVGLGELAKGGKWKEGDRVGGAWHGGHDGTCRSCGRGDYQMCENELVNGWTREGGYGEYTTLRTEATVRVPEDMDPAEVAPLLCAGVTVFNGMRRMGITAGDVVAVQGLGGLGHLAIQYARKMGFRTVALSRGSDKKDLATQLGAHEYIDTSATTAAEGLQKLGGAALIIVTAPNPKIISGLIGGLAPRGTLLLHTAVGPVEVDSVTMVIKALSVRGWPSGHALDSEEAIQFARQNGVKCLIERFPLARANEAVERMMTTHFPAVRPTLPTCVPTPDPDFRTPRPALGRACAALAQPQSTWDANPAPNSKGSWLTRVSARQSHLPSPRSQPPQPQKPSNASVGSLPLRSAKYAAVSNENLQRLTTAEYRSGTGLGSPASPTSPVESDFGATPIDASFGERVDLPKERRRYSVQPGVGLSAPLTARRAVEESTGKMDKYARQAGDHTYDSDADADDEFERSVVASPNPAQQYDDGESDHPSESEDEGQSVDGGDTPTTQGWAEREGRSPTGNLRQWTEDQVAEWVASLAPGMKQYRQSFAEEGISGEAVILLNHDDLKELGIASAGHRLTVLKAVYEQKLRSGIRIEEGDYVPKSVEDDRDAAATQDDISKIIAHIHARDQRIMAAEVELRAMKSDLDRIAEENRKLREETLPIVRLMKDQRTPLPDPSGGTLPSPRDAEPLKSENFPPVKESKGSSLSRKFSTKKLFLGSAPKQPSPTHPPNSHTSQPREVRDDGGAHLEASAAALAASSHLTASMTSQTSPNNLSTSQQLSPTSPAYSNQPSSGGSYQAGRSFPRTVEVNRHHQYQHADESGTGFSTASGWSQASTVVADPPSARREDRRRAQAPTPSPREDEAPLGSARERERDRDKGDRDNPQVEIFKSFRVSIEDPCEVVLPVVRPPKLSLRTTATPAMAVPLSQSQSSSDSSVQQTTHKRQPLPPTPNLTFSPSSPTSPSLIPTIISLPTSPKTTISQTLDQALKRYNIHDDWRQYALYIVHGDQERCLGLKEKPLLLFKQLDKEGRKPMFMLRRHASPMDGWSGAAGSGGGGGVGGGEKGVPGGVL</sequence>
<feature type="compositionally biased region" description="Low complexity" evidence="9">
    <location>
        <begin position="989"/>
        <end position="1001"/>
    </location>
</feature>
<dbReference type="EMBL" id="NAJO01000001">
    <property type="protein sequence ID" value="OQO14846.1"/>
    <property type="molecule type" value="Genomic_DNA"/>
</dbReference>
<evidence type="ECO:0000256" key="6">
    <source>
        <dbReference type="ARBA" id="ARBA00023027"/>
    </source>
</evidence>
<dbReference type="PROSITE" id="PS00059">
    <property type="entry name" value="ADH_ZINC"/>
    <property type="match status" value="1"/>
</dbReference>
<feature type="domain" description="Ras-associating" evidence="11">
    <location>
        <begin position="1030"/>
        <end position="1104"/>
    </location>
</feature>
<organism evidence="12 13">
    <name type="scientific">Cryoendolithus antarcticus</name>
    <dbReference type="NCBI Taxonomy" id="1507870"/>
    <lineage>
        <taxon>Eukaryota</taxon>
        <taxon>Fungi</taxon>
        <taxon>Dikarya</taxon>
        <taxon>Ascomycota</taxon>
        <taxon>Pezizomycotina</taxon>
        <taxon>Dothideomycetes</taxon>
        <taxon>Dothideomycetidae</taxon>
        <taxon>Cladosporiales</taxon>
        <taxon>Cladosporiaceae</taxon>
        <taxon>Cryoendolithus</taxon>
    </lineage>
</organism>
<evidence type="ECO:0000256" key="5">
    <source>
        <dbReference type="ARBA" id="ARBA00023002"/>
    </source>
</evidence>
<evidence type="ECO:0000256" key="1">
    <source>
        <dbReference type="ARBA" id="ARBA00001947"/>
    </source>
</evidence>
<feature type="region of interest" description="Disordered" evidence="9">
    <location>
        <begin position="818"/>
        <end position="947"/>
    </location>
</feature>
<dbReference type="InterPro" id="IPR013154">
    <property type="entry name" value="ADH-like_N"/>
</dbReference>
<evidence type="ECO:0000256" key="8">
    <source>
        <dbReference type="SAM" id="Coils"/>
    </source>
</evidence>
<dbReference type="InterPro" id="IPR036291">
    <property type="entry name" value="NAD(P)-bd_dom_sf"/>
</dbReference>
<reference evidence="13" key="1">
    <citation type="submission" date="2017-03" db="EMBL/GenBank/DDBJ databases">
        <title>Genomes of endolithic fungi from Antarctica.</title>
        <authorList>
            <person name="Coleine C."/>
            <person name="Masonjones S."/>
            <person name="Stajich J.E."/>
        </authorList>
    </citation>
    <scope>NUCLEOTIDE SEQUENCE [LARGE SCALE GENOMIC DNA]</scope>
    <source>
        <strain evidence="13">CCFEE 5527</strain>
    </source>
</reference>
<dbReference type="Gene3D" id="1.10.150.50">
    <property type="entry name" value="Transcription Factor, Ets-1"/>
    <property type="match status" value="1"/>
</dbReference>
<dbReference type="SMART" id="SM00829">
    <property type="entry name" value="PKS_ER"/>
    <property type="match status" value="1"/>
</dbReference>
<keyword evidence="8" id="KW-0175">Coiled coil</keyword>
<dbReference type="SUPFAM" id="SSF47769">
    <property type="entry name" value="SAM/Pointed domain"/>
    <property type="match status" value="1"/>
</dbReference>
<dbReference type="CDD" id="cd08296">
    <property type="entry name" value="CAD_like"/>
    <property type="match status" value="1"/>
</dbReference>
<evidence type="ECO:0000256" key="3">
    <source>
        <dbReference type="ARBA" id="ARBA00022723"/>
    </source>
</evidence>
<feature type="compositionally biased region" description="Basic and acidic residues" evidence="9">
    <location>
        <begin position="722"/>
        <end position="732"/>
    </location>
</feature>
<evidence type="ECO:0008006" key="14">
    <source>
        <dbReference type="Google" id="ProtNLM"/>
    </source>
</evidence>
<dbReference type="FunFam" id="3.40.50.720:FF:000039">
    <property type="entry name" value="Alcohol dehydrogenase AdhP"/>
    <property type="match status" value="1"/>
</dbReference>
<feature type="compositionally biased region" description="Basic and acidic residues" evidence="9">
    <location>
        <begin position="497"/>
        <end position="519"/>
    </location>
</feature>
<dbReference type="SUPFAM" id="SSF50129">
    <property type="entry name" value="GroES-like"/>
    <property type="match status" value="1"/>
</dbReference>
<dbReference type="InterPro" id="IPR002328">
    <property type="entry name" value="ADH_Zn_CS"/>
</dbReference>
<keyword evidence="3 7" id="KW-0479">Metal-binding</keyword>
<dbReference type="InParanoid" id="A0A1V8TU09"/>
<dbReference type="Pfam" id="PF08240">
    <property type="entry name" value="ADH_N"/>
    <property type="match status" value="1"/>
</dbReference>
<keyword evidence="5" id="KW-0560">Oxidoreductase</keyword>
<dbReference type="OrthoDB" id="1560166at2759"/>
<evidence type="ECO:0000313" key="13">
    <source>
        <dbReference type="Proteomes" id="UP000192596"/>
    </source>
</evidence>
<feature type="compositionally biased region" description="Basic and acidic residues" evidence="9">
    <location>
        <begin position="921"/>
        <end position="946"/>
    </location>
</feature>
<dbReference type="Pfam" id="PF00107">
    <property type="entry name" value="ADH_zinc_N"/>
    <property type="match status" value="1"/>
</dbReference>
<dbReference type="GO" id="GO:0004022">
    <property type="term" value="F:alcohol dehydrogenase (NAD+) activity"/>
    <property type="evidence" value="ECO:0007669"/>
    <property type="project" value="TreeGrafter"/>
</dbReference>
<dbReference type="InterPro" id="IPR011032">
    <property type="entry name" value="GroES-like_sf"/>
</dbReference>
<dbReference type="Gene3D" id="3.40.50.720">
    <property type="entry name" value="NAD(P)-binding Rossmann-like Domain"/>
    <property type="match status" value="1"/>
</dbReference>
<evidence type="ECO:0000256" key="9">
    <source>
        <dbReference type="SAM" id="MobiDB-lite"/>
    </source>
</evidence>
<feature type="compositionally biased region" description="Gly residues" evidence="9">
    <location>
        <begin position="1111"/>
        <end position="1133"/>
    </location>
</feature>
<feature type="region of interest" description="Disordered" evidence="9">
    <location>
        <begin position="985"/>
        <end position="1028"/>
    </location>
</feature>
<feature type="region of interest" description="Disordered" evidence="9">
    <location>
        <begin position="1108"/>
        <end position="1133"/>
    </location>
</feature>
<evidence type="ECO:0000259" key="10">
    <source>
        <dbReference type="PROSITE" id="PS50105"/>
    </source>
</evidence>
<dbReference type="GO" id="GO:0007165">
    <property type="term" value="P:signal transduction"/>
    <property type="evidence" value="ECO:0007669"/>
    <property type="project" value="InterPro"/>
</dbReference>
<dbReference type="STRING" id="1507870.A0A1V8TU09"/>
<dbReference type="Proteomes" id="UP000192596">
    <property type="component" value="Unassembled WGS sequence"/>
</dbReference>
<feature type="region of interest" description="Disordered" evidence="9">
    <location>
        <begin position="722"/>
        <end position="804"/>
    </location>
</feature>
<dbReference type="InterPro" id="IPR029071">
    <property type="entry name" value="Ubiquitin-like_domsf"/>
</dbReference>
<dbReference type="SUPFAM" id="SSF54236">
    <property type="entry name" value="Ubiquitin-like"/>
    <property type="match status" value="1"/>
</dbReference>
<dbReference type="SMART" id="SM00454">
    <property type="entry name" value="SAM"/>
    <property type="match status" value="1"/>
</dbReference>
<feature type="compositionally biased region" description="Polar residues" evidence="9">
    <location>
        <begin position="885"/>
        <end position="898"/>
    </location>
</feature>
<keyword evidence="13" id="KW-1185">Reference proteome</keyword>
<dbReference type="PROSITE" id="PS50200">
    <property type="entry name" value="RA"/>
    <property type="match status" value="1"/>
</dbReference>
<dbReference type="InterPro" id="IPR000159">
    <property type="entry name" value="RA_dom"/>
</dbReference>
<proteinExistence type="inferred from homology"/>
<dbReference type="AlphaFoldDB" id="A0A1V8TU09"/>
<comment type="cofactor">
    <cofactor evidence="1 7">
        <name>Zn(2+)</name>
        <dbReference type="ChEBI" id="CHEBI:29105"/>
    </cofactor>
</comment>
<dbReference type="Gene3D" id="3.90.180.10">
    <property type="entry name" value="Medium-chain alcohol dehydrogenases, catalytic domain"/>
    <property type="match status" value="1"/>
</dbReference>
<accession>A0A1V8TU09</accession>
<evidence type="ECO:0000256" key="2">
    <source>
        <dbReference type="ARBA" id="ARBA00008072"/>
    </source>
</evidence>
<gene>
    <name evidence="12" type="ORF">B0A48_00228</name>
</gene>
<keyword evidence="4 7" id="KW-0862">Zinc</keyword>
<dbReference type="PANTHER" id="PTHR42940:SF7">
    <property type="entry name" value="ALCOHOL DEHYDROGENASE-LIKE N-TERMINAL DOMAIN-CONTAINING PROTEIN"/>
    <property type="match status" value="1"/>
</dbReference>
<feature type="coiled-coil region" evidence="8">
    <location>
        <begin position="693"/>
        <end position="720"/>
    </location>
</feature>
<dbReference type="CDD" id="cd01786">
    <property type="entry name" value="RA_STE50"/>
    <property type="match status" value="1"/>
</dbReference>
<name>A0A1V8TU09_9PEZI</name>
<dbReference type="Gene3D" id="3.10.20.90">
    <property type="entry name" value="Phosphatidylinositol 3-kinase Catalytic Subunit, Chain A, domain 1"/>
    <property type="match status" value="1"/>
</dbReference>
<feature type="compositionally biased region" description="Low complexity" evidence="9">
    <location>
        <begin position="818"/>
        <end position="829"/>
    </location>
</feature>
<evidence type="ECO:0000313" key="12">
    <source>
        <dbReference type="EMBL" id="OQO14846.1"/>
    </source>
</evidence>
<evidence type="ECO:0000256" key="7">
    <source>
        <dbReference type="RuleBase" id="RU361277"/>
    </source>
</evidence>
<dbReference type="SUPFAM" id="SSF51735">
    <property type="entry name" value="NAD(P)-binding Rossmann-fold domains"/>
    <property type="match status" value="1"/>
</dbReference>
<dbReference type="InterPro" id="IPR013149">
    <property type="entry name" value="ADH-like_C"/>
</dbReference>
<feature type="compositionally biased region" description="Basic and acidic residues" evidence="9">
    <location>
        <begin position="870"/>
        <end position="882"/>
    </location>
</feature>
<feature type="compositionally biased region" description="Polar residues" evidence="9">
    <location>
        <begin position="367"/>
        <end position="383"/>
    </location>
</feature>
<dbReference type="Pfam" id="PF00788">
    <property type="entry name" value="RA"/>
    <property type="match status" value="1"/>
</dbReference>
<dbReference type="PANTHER" id="PTHR42940">
    <property type="entry name" value="ALCOHOL DEHYDROGENASE 1-RELATED"/>
    <property type="match status" value="1"/>
</dbReference>
<evidence type="ECO:0000256" key="4">
    <source>
        <dbReference type="ARBA" id="ARBA00022833"/>
    </source>
</evidence>
<comment type="caution">
    <text evidence="12">The sequence shown here is derived from an EMBL/GenBank/DDBJ whole genome shotgun (WGS) entry which is preliminary data.</text>
</comment>
<feature type="region of interest" description="Disordered" evidence="9">
    <location>
        <begin position="492"/>
        <end position="585"/>
    </location>
</feature>
<feature type="region of interest" description="Disordered" evidence="9">
    <location>
        <begin position="440"/>
        <end position="473"/>
    </location>
</feature>
<dbReference type="PROSITE" id="PS50105">
    <property type="entry name" value="SAM_DOMAIN"/>
    <property type="match status" value="1"/>
</dbReference>
<keyword evidence="6" id="KW-0520">NAD</keyword>
<dbReference type="InterPro" id="IPR020843">
    <property type="entry name" value="ER"/>
</dbReference>
<comment type="similarity">
    <text evidence="2 7">Belongs to the zinc-containing alcohol dehydrogenase family.</text>
</comment>
<dbReference type="GO" id="GO:0005737">
    <property type="term" value="C:cytoplasm"/>
    <property type="evidence" value="ECO:0007669"/>
    <property type="project" value="TreeGrafter"/>
</dbReference>
<dbReference type="GO" id="GO:0008270">
    <property type="term" value="F:zinc ion binding"/>
    <property type="evidence" value="ECO:0007669"/>
    <property type="project" value="InterPro"/>
</dbReference>
<evidence type="ECO:0000259" key="11">
    <source>
        <dbReference type="PROSITE" id="PS50200"/>
    </source>
</evidence>
<dbReference type="SMART" id="SM00314">
    <property type="entry name" value="RA"/>
    <property type="match status" value="1"/>
</dbReference>
<protein>
    <recommendedName>
        <fullName evidence="14">SAM domain-containing protein</fullName>
    </recommendedName>
</protein>